<name>A0A8X6NTZ6_NEPPI</name>
<dbReference type="Proteomes" id="UP000887013">
    <property type="component" value="Unassembled WGS sequence"/>
</dbReference>
<dbReference type="OrthoDB" id="8052806at2759"/>
<proteinExistence type="predicted"/>
<sequence length="166" mass="18876">MDSDQQKYLKVLRKEGLEDKMQVFALKAITYGTSATFLAIRRLQQLTKDEMASKVLLDDFYLDNCLSGALDIDKFMALKKGLGELLLRGGMTLHERCSSTSREFEILQQMFLPPMRTVKTLGIMWNSCDISNSSSTTFTKRDALSQIVRLFDPFGLLDPVITNIFM</sequence>
<dbReference type="AlphaFoldDB" id="A0A8X6NTZ6"/>
<organism evidence="1 2">
    <name type="scientific">Nephila pilipes</name>
    <name type="common">Giant wood spider</name>
    <name type="synonym">Nephila maculata</name>
    <dbReference type="NCBI Taxonomy" id="299642"/>
    <lineage>
        <taxon>Eukaryota</taxon>
        <taxon>Metazoa</taxon>
        <taxon>Ecdysozoa</taxon>
        <taxon>Arthropoda</taxon>
        <taxon>Chelicerata</taxon>
        <taxon>Arachnida</taxon>
        <taxon>Araneae</taxon>
        <taxon>Araneomorphae</taxon>
        <taxon>Entelegynae</taxon>
        <taxon>Araneoidea</taxon>
        <taxon>Nephilidae</taxon>
        <taxon>Nephila</taxon>
    </lineage>
</organism>
<evidence type="ECO:0000313" key="1">
    <source>
        <dbReference type="EMBL" id="GFT31409.1"/>
    </source>
</evidence>
<evidence type="ECO:0000313" key="2">
    <source>
        <dbReference type="Proteomes" id="UP000887013"/>
    </source>
</evidence>
<gene>
    <name evidence="1" type="primary">AVEN_112876_1</name>
    <name evidence="1" type="ORF">NPIL_562631</name>
</gene>
<reference evidence="1" key="1">
    <citation type="submission" date="2020-08" db="EMBL/GenBank/DDBJ databases">
        <title>Multicomponent nature underlies the extraordinary mechanical properties of spider dragline silk.</title>
        <authorList>
            <person name="Kono N."/>
            <person name="Nakamura H."/>
            <person name="Mori M."/>
            <person name="Yoshida Y."/>
            <person name="Ohtoshi R."/>
            <person name="Malay A.D."/>
            <person name="Moran D.A.P."/>
            <person name="Tomita M."/>
            <person name="Numata K."/>
            <person name="Arakawa K."/>
        </authorList>
    </citation>
    <scope>NUCLEOTIDE SEQUENCE</scope>
</reference>
<comment type="caution">
    <text evidence="1">The sequence shown here is derived from an EMBL/GenBank/DDBJ whole genome shotgun (WGS) entry which is preliminary data.</text>
</comment>
<protein>
    <submittedName>
        <fullName evidence="1">Integrase catalytic domain-containing protein</fullName>
    </submittedName>
</protein>
<accession>A0A8X6NTZ6</accession>
<dbReference type="EMBL" id="BMAW01013006">
    <property type="protein sequence ID" value="GFT31409.1"/>
    <property type="molecule type" value="Genomic_DNA"/>
</dbReference>
<keyword evidence="2" id="KW-1185">Reference proteome</keyword>